<dbReference type="InterPro" id="IPR050106">
    <property type="entry name" value="HistidinolP_aminotransfase"/>
</dbReference>
<keyword evidence="5 9" id="KW-0032">Aminotransferase</keyword>
<feature type="modified residue" description="N6-(pyridoxal phosphate)lysine" evidence="9">
    <location>
        <position position="211"/>
    </location>
</feature>
<dbReference type="Pfam" id="PF00155">
    <property type="entry name" value="Aminotran_1_2"/>
    <property type="match status" value="1"/>
</dbReference>
<comment type="similarity">
    <text evidence="3 9">Belongs to the class-II pyridoxal-phosphate-dependent aminotransferase family. Histidinol-phosphate aminotransferase subfamily.</text>
</comment>
<dbReference type="PROSITE" id="PS00599">
    <property type="entry name" value="AA_TRANSFER_CLASS_2"/>
    <property type="match status" value="1"/>
</dbReference>
<dbReference type="InterPro" id="IPR001917">
    <property type="entry name" value="Aminotrans_II_pyridoxalP_BS"/>
</dbReference>
<dbReference type="Proteomes" id="UP000199046">
    <property type="component" value="Unassembled WGS sequence"/>
</dbReference>
<evidence type="ECO:0000313" key="12">
    <source>
        <dbReference type="Proteomes" id="UP000199046"/>
    </source>
</evidence>
<evidence type="ECO:0000256" key="1">
    <source>
        <dbReference type="ARBA" id="ARBA00001933"/>
    </source>
</evidence>
<evidence type="ECO:0000313" key="11">
    <source>
        <dbReference type="EMBL" id="SFC90369.1"/>
    </source>
</evidence>
<gene>
    <name evidence="9" type="primary">hisC</name>
    <name evidence="11" type="ORF">SAMN05421848_3246</name>
</gene>
<dbReference type="AlphaFoldDB" id="A0A1I1MYC3"/>
<dbReference type="EMBL" id="FOLY01000009">
    <property type="protein sequence ID" value="SFC90369.1"/>
    <property type="molecule type" value="Genomic_DNA"/>
</dbReference>
<dbReference type="InterPro" id="IPR015424">
    <property type="entry name" value="PyrdxlP-dep_Trfase"/>
</dbReference>
<keyword evidence="9" id="KW-0028">Amino-acid biosynthesis</keyword>
<dbReference type="InterPro" id="IPR005861">
    <property type="entry name" value="HisP_aminotrans"/>
</dbReference>
<evidence type="ECO:0000256" key="2">
    <source>
        <dbReference type="ARBA" id="ARBA00005011"/>
    </source>
</evidence>
<comment type="catalytic activity">
    <reaction evidence="8 9">
        <text>L-histidinol phosphate + 2-oxoglutarate = 3-(imidazol-4-yl)-2-oxopropyl phosphate + L-glutamate</text>
        <dbReference type="Rhea" id="RHEA:23744"/>
        <dbReference type="ChEBI" id="CHEBI:16810"/>
        <dbReference type="ChEBI" id="CHEBI:29985"/>
        <dbReference type="ChEBI" id="CHEBI:57766"/>
        <dbReference type="ChEBI" id="CHEBI:57980"/>
        <dbReference type="EC" id="2.6.1.9"/>
    </reaction>
</comment>
<keyword evidence="7 9" id="KW-0663">Pyridoxal phosphate</keyword>
<dbReference type="EC" id="2.6.1.9" evidence="9"/>
<dbReference type="GO" id="GO:0004400">
    <property type="term" value="F:histidinol-phosphate transaminase activity"/>
    <property type="evidence" value="ECO:0007669"/>
    <property type="project" value="UniProtKB-UniRule"/>
</dbReference>
<evidence type="ECO:0000256" key="5">
    <source>
        <dbReference type="ARBA" id="ARBA00022576"/>
    </source>
</evidence>
<dbReference type="GO" id="GO:0030170">
    <property type="term" value="F:pyridoxal phosphate binding"/>
    <property type="evidence" value="ECO:0007669"/>
    <property type="project" value="InterPro"/>
</dbReference>
<comment type="pathway">
    <text evidence="2 9">Amino-acid biosynthesis; L-histidine biosynthesis; L-histidine from 5-phospho-alpha-D-ribose 1-diphosphate: step 7/9.</text>
</comment>
<proteinExistence type="inferred from homology"/>
<evidence type="ECO:0000256" key="4">
    <source>
        <dbReference type="ARBA" id="ARBA00011738"/>
    </source>
</evidence>
<dbReference type="CDD" id="cd00609">
    <property type="entry name" value="AAT_like"/>
    <property type="match status" value="1"/>
</dbReference>
<dbReference type="STRING" id="402385.SAMN05421848_3246"/>
<dbReference type="NCBIfam" id="TIGR01141">
    <property type="entry name" value="hisC"/>
    <property type="match status" value="1"/>
</dbReference>
<evidence type="ECO:0000256" key="7">
    <source>
        <dbReference type="ARBA" id="ARBA00022898"/>
    </source>
</evidence>
<dbReference type="InterPro" id="IPR004839">
    <property type="entry name" value="Aminotransferase_I/II_large"/>
</dbReference>
<feature type="domain" description="Aminotransferase class I/classII large" evidence="10">
    <location>
        <begin position="25"/>
        <end position="348"/>
    </location>
</feature>
<keyword evidence="9" id="KW-0368">Histidine biosynthesis</keyword>
<dbReference type="Gene3D" id="3.90.1150.10">
    <property type="entry name" value="Aspartate Aminotransferase, domain 1"/>
    <property type="match status" value="1"/>
</dbReference>
<keyword evidence="12" id="KW-1185">Reference proteome</keyword>
<accession>A0A1I1MYC3</accession>
<dbReference type="GO" id="GO:0000105">
    <property type="term" value="P:L-histidine biosynthetic process"/>
    <property type="evidence" value="ECO:0007669"/>
    <property type="project" value="UniProtKB-UniRule"/>
</dbReference>
<dbReference type="UniPathway" id="UPA00031">
    <property type="reaction ID" value="UER00012"/>
</dbReference>
<dbReference type="OrthoDB" id="9809616at2"/>
<comment type="cofactor">
    <cofactor evidence="1 9">
        <name>pyridoxal 5'-phosphate</name>
        <dbReference type="ChEBI" id="CHEBI:597326"/>
    </cofactor>
</comment>
<dbReference type="Gene3D" id="3.40.640.10">
    <property type="entry name" value="Type I PLP-dependent aspartate aminotransferase-like (Major domain)"/>
    <property type="match status" value="1"/>
</dbReference>
<name>A0A1I1MYC3_9GAMM</name>
<dbReference type="HAMAP" id="MF_01023">
    <property type="entry name" value="HisC_aminotrans_2"/>
    <property type="match status" value="1"/>
</dbReference>
<reference evidence="12" key="1">
    <citation type="submission" date="2016-10" db="EMBL/GenBank/DDBJ databases">
        <authorList>
            <person name="Varghese N."/>
            <person name="Submissions S."/>
        </authorList>
    </citation>
    <scope>NUCLEOTIDE SEQUENCE [LARGE SCALE GENOMIC DNA]</scope>
    <source>
        <strain evidence="12">DSM 23439</strain>
    </source>
</reference>
<organism evidence="11 12">
    <name type="scientific">Kushneria avicenniae</name>
    <dbReference type="NCBI Taxonomy" id="402385"/>
    <lineage>
        <taxon>Bacteria</taxon>
        <taxon>Pseudomonadati</taxon>
        <taxon>Pseudomonadota</taxon>
        <taxon>Gammaproteobacteria</taxon>
        <taxon>Oceanospirillales</taxon>
        <taxon>Halomonadaceae</taxon>
        <taxon>Kushneria</taxon>
    </lineage>
</organism>
<sequence length="357" mass="39698">MSKFWSPGVESLTPYVPGEQPRQRMIKLNTNENPYPPSEGVEEVLRHFPCEQLRRYPDPESIALRDMLARTYGVNREQVFVGNGSDEVLAFAFRAFFQRQGEALAIPEHTYSFYPVYCQLYGIELQKLPLNDRWEIALEDFPETGHAGIAFANPNAPTGHAHGRQAIKSLLERQRERVVLVDEAYDGFGGESAVPLIDDHPNLLVTSTFSKSRSLAGMRIGFAIGSRALIEGLERIKDSFNSYPLDPLASAVGIAALEDTRHHEECCRAVMATRERTARELEDMGMEVLPSKANFLFVRPKHLEAASVAASLRTAGILVRHFSKGGLSDWLRISIGSDEEMTALLEALRSLPPSSGA</sequence>
<protein>
    <recommendedName>
        <fullName evidence="9">Histidinol-phosphate aminotransferase</fullName>
        <ecNumber evidence="9">2.6.1.9</ecNumber>
    </recommendedName>
    <alternativeName>
        <fullName evidence="9">Imidazole acetol-phosphate transaminase</fullName>
    </alternativeName>
</protein>
<dbReference type="InterPro" id="IPR015422">
    <property type="entry name" value="PyrdxlP-dep_Trfase_small"/>
</dbReference>
<dbReference type="PANTHER" id="PTHR43643">
    <property type="entry name" value="HISTIDINOL-PHOSPHATE AMINOTRANSFERASE 2"/>
    <property type="match status" value="1"/>
</dbReference>
<dbReference type="InterPro" id="IPR015421">
    <property type="entry name" value="PyrdxlP-dep_Trfase_major"/>
</dbReference>
<keyword evidence="6 9" id="KW-0808">Transferase</keyword>
<evidence type="ECO:0000256" key="8">
    <source>
        <dbReference type="ARBA" id="ARBA00047481"/>
    </source>
</evidence>
<evidence type="ECO:0000259" key="10">
    <source>
        <dbReference type="Pfam" id="PF00155"/>
    </source>
</evidence>
<evidence type="ECO:0000256" key="6">
    <source>
        <dbReference type="ARBA" id="ARBA00022679"/>
    </source>
</evidence>
<dbReference type="SUPFAM" id="SSF53383">
    <property type="entry name" value="PLP-dependent transferases"/>
    <property type="match status" value="1"/>
</dbReference>
<evidence type="ECO:0000256" key="9">
    <source>
        <dbReference type="HAMAP-Rule" id="MF_01023"/>
    </source>
</evidence>
<dbReference type="PANTHER" id="PTHR43643:SF3">
    <property type="entry name" value="HISTIDINOL-PHOSPHATE AMINOTRANSFERASE"/>
    <property type="match status" value="1"/>
</dbReference>
<evidence type="ECO:0000256" key="3">
    <source>
        <dbReference type="ARBA" id="ARBA00007970"/>
    </source>
</evidence>
<comment type="subunit">
    <text evidence="4 9">Homodimer.</text>
</comment>
<dbReference type="RefSeq" id="WP_090136143.1">
    <property type="nucleotide sequence ID" value="NZ_FOLY01000009.1"/>
</dbReference>